<keyword evidence="2" id="KW-1133">Transmembrane helix</keyword>
<feature type="region of interest" description="Disordered" evidence="1">
    <location>
        <begin position="488"/>
        <end position="513"/>
    </location>
</feature>
<dbReference type="OrthoDB" id="3540210at2759"/>
<feature type="transmembrane region" description="Helical" evidence="2">
    <location>
        <begin position="90"/>
        <end position="115"/>
    </location>
</feature>
<dbReference type="Proteomes" id="UP000799291">
    <property type="component" value="Unassembled WGS sequence"/>
</dbReference>
<protein>
    <submittedName>
        <fullName evidence="3">Uncharacterized protein</fullName>
    </submittedName>
</protein>
<name>A0A6G1IH34_9PLEO</name>
<feature type="transmembrane region" description="Helical" evidence="2">
    <location>
        <begin position="36"/>
        <end position="56"/>
    </location>
</feature>
<evidence type="ECO:0000313" key="4">
    <source>
        <dbReference type="Proteomes" id="UP000799291"/>
    </source>
</evidence>
<sequence>MSRLQPDFIKRGFWINLEDGLLMGRIITTDTRTGNLVIAVLAVLTAFDISHLWNLLTFLHHQLRVNSNTSDWLKLWWTWRNHTDGGFRRSWLQVSTGTVFTLATVAVGMFASYVVCSSSAQVLVNSPYCGPLDRNWFDDEPSSIGVSTDYMLQVDKLNRTSDKPRFQNDAQLLDSGMLDLNDAFGMNLADRDHVKLRKKTSCAVLDTGGRHLIVNGSDGLTNCAALPNEQFLVTELGDTARSGGVTSHTFVQIMVVAMFDTQFASQKLEVGTSGIEARVTLPDDQWVREMVGCESFVWACLQTVIPDYAIDAGVRDMSLFKIQSNDSSQMAGEKELCRININVFGLAFVITVCSLAIALDLVLLKFHIFLTSFRKALGPRINAWVQDGIYLLQRRAYEMHGERVWKHLGKDLPLTVDKAELAKIPLESRPVSRQDVRQDCRCFYAEGMSPLEHMPTAMAKDASKGGEVHLERVACGYGSLSLALDDKVPDTTTQSTDLNAVEMTRKEHDGTEA</sequence>
<evidence type="ECO:0000313" key="3">
    <source>
        <dbReference type="EMBL" id="KAF2677350.1"/>
    </source>
</evidence>
<keyword evidence="2" id="KW-0812">Transmembrane</keyword>
<reference evidence="3" key="1">
    <citation type="journal article" date="2020" name="Stud. Mycol.">
        <title>101 Dothideomycetes genomes: a test case for predicting lifestyles and emergence of pathogens.</title>
        <authorList>
            <person name="Haridas S."/>
            <person name="Albert R."/>
            <person name="Binder M."/>
            <person name="Bloem J."/>
            <person name="Labutti K."/>
            <person name="Salamov A."/>
            <person name="Andreopoulos B."/>
            <person name="Baker S."/>
            <person name="Barry K."/>
            <person name="Bills G."/>
            <person name="Bluhm B."/>
            <person name="Cannon C."/>
            <person name="Castanera R."/>
            <person name="Culley D."/>
            <person name="Daum C."/>
            <person name="Ezra D."/>
            <person name="Gonzalez J."/>
            <person name="Henrissat B."/>
            <person name="Kuo A."/>
            <person name="Liang C."/>
            <person name="Lipzen A."/>
            <person name="Lutzoni F."/>
            <person name="Magnuson J."/>
            <person name="Mondo S."/>
            <person name="Nolan M."/>
            <person name="Ohm R."/>
            <person name="Pangilinan J."/>
            <person name="Park H.-J."/>
            <person name="Ramirez L."/>
            <person name="Alfaro M."/>
            <person name="Sun H."/>
            <person name="Tritt A."/>
            <person name="Yoshinaga Y."/>
            <person name="Zwiers L.-H."/>
            <person name="Turgeon B."/>
            <person name="Goodwin S."/>
            <person name="Spatafora J."/>
            <person name="Crous P."/>
            <person name="Grigoriev I."/>
        </authorList>
    </citation>
    <scope>NUCLEOTIDE SEQUENCE</scope>
    <source>
        <strain evidence="3">CBS 122367</strain>
    </source>
</reference>
<proteinExistence type="predicted"/>
<feature type="transmembrane region" description="Helical" evidence="2">
    <location>
        <begin position="343"/>
        <end position="364"/>
    </location>
</feature>
<gene>
    <name evidence="3" type="ORF">K458DRAFT_396047</name>
</gene>
<feature type="compositionally biased region" description="Basic and acidic residues" evidence="1">
    <location>
        <begin position="503"/>
        <end position="513"/>
    </location>
</feature>
<keyword evidence="2" id="KW-0472">Membrane</keyword>
<evidence type="ECO:0000256" key="2">
    <source>
        <dbReference type="SAM" id="Phobius"/>
    </source>
</evidence>
<dbReference type="AlphaFoldDB" id="A0A6G1IH34"/>
<keyword evidence="4" id="KW-1185">Reference proteome</keyword>
<organism evidence="3 4">
    <name type="scientific">Lentithecium fluviatile CBS 122367</name>
    <dbReference type="NCBI Taxonomy" id="1168545"/>
    <lineage>
        <taxon>Eukaryota</taxon>
        <taxon>Fungi</taxon>
        <taxon>Dikarya</taxon>
        <taxon>Ascomycota</taxon>
        <taxon>Pezizomycotina</taxon>
        <taxon>Dothideomycetes</taxon>
        <taxon>Pleosporomycetidae</taxon>
        <taxon>Pleosporales</taxon>
        <taxon>Massarineae</taxon>
        <taxon>Lentitheciaceae</taxon>
        <taxon>Lentithecium</taxon>
    </lineage>
</organism>
<dbReference type="EMBL" id="MU005623">
    <property type="protein sequence ID" value="KAF2677350.1"/>
    <property type="molecule type" value="Genomic_DNA"/>
</dbReference>
<accession>A0A6G1IH34</accession>
<evidence type="ECO:0000256" key="1">
    <source>
        <dbReference type="SAM" id="MobiDB-lite"/>
    </source>
</evidence>